<name>A0A8S9JA26_BRACR</name>
<keyword evidence="2" id="KW-0276">Fatty acid metabolism</keyword>
<dbReference type="PANTHER" id="PTHR43853:SF8">
    <property type="entry name" value="3-KETOACYL-COA THIOLASE, PEROXISOMAL"/>
    <property type="match status" value="1"/>
</dbReference>
<evidence type="ECO:0000256" key="2">
    <source>
        <dbReference type="ARBA" id="ARBA00022832"/>
    </source>
</evidence>
<evidence type="ECO:0000313" key="6">
    <source>
        <dbReference type="Proteomes" id="UP000712281"/>
    </source>
</evidence>
<dbReference type="EMBL" id="QGKW02001660">
    <property type="protein sequence ID" value="KAF2578629.1"/>
    <property type="molecule type" value="Genomic_DNA"/>
</dbReference>
<proteinExistence type="predicted"/>
<organism evidence="5 6">
    <name type="scientific">Brassica cretica</name>
    <name type="common">Mustard</name>
    <dbReference type="NCBI Taxonomy" id="69181"/>
    <lineage>
        <taxon>Eukaryota</taxon>
        <taxon>Viridiplantae</taxon>
        <taxon>Streptophyta</taxon>
        <taxon>Embryophyta</taxon>
        <taxon>Tracheophyta</taxon>
        <taxon>Spermatophyta</taxon>
        <taxon>Magnoliopsida</taxon>
        <taxon>eudicotyledons</taxon>
        <taxon>Gunneridae</taxon>
        <taxon>Pentapetalae</taxon>
        <taxon>rosids</taxon>
        <taxon>malvids</taxon>
        <taxon>Brassicales</taxon>
        <taxon>Brassicaceae</taxon>
        <taxon>Brassiceae</taxon>
        <taxon>Brassica</taxon>
    </lineage>
</organism>
<dbReference type="GO" id="GO:0010124">
    <property type="term" value="P:phenylacetate catabolic process"/>
    <property type="evidence" value="ECO:0007669"/>
    <property type="project" value="TreeGrafter"/>
</dbReference>
<dbReference type="Proteomes" id="UP000712281">
    <property type="component" value="Unassembled WGS sequence"/>
</dbReference>
<reference evidence="5" key="1">
    <citation type="submission" date="2019-12" db="EMBL/GenBank/DDBJ databases">
        <title>Genome sequencing and annotation of Brassica cretica.</title>
        <authorList>
            <person name="Studholme D.J."/>
            <person name="Sarris P.F."/>
        </authorList>
    </citation>
    <scope>NUCLEOTIDE SEQUENCE</scope>
    <source>
        <strain evidence="5">PFS-001/15</strain>
        <tissue evidence="5">Leaf</tissue>
    </source>
</reference>
<dbReference type="GO" id="GO:0003988">
    <property type="term" value="F:acetyl-CoA C-acyltransferase activity"/>
    <property type="evidence" value="ECO:0007669"/>
    <property type="project" value="TreeGrafter"/>
</dbReference>
<dbReference type="AlphaFoldDB" id="A0A8S9JA26"/>
<protein>
    <recommendedName>
        <fullName evidence="4">Thiolase N-terminal domain-containing protein</fullName>
    </recommendedName>
</protein>
<keyword evidence="1" id="KW-0808">Transferase</keyword>
<dbReference type="PANTHER" id="PTHR43853">
    <property type="entry name" value="3-KETOACYL-COA THIOLASE, PEROXISOMAL"/>
    <property type="match status" value="1"/>
</dbReference>
<gene>
    <name evidence="5" type="ORF">F2Q68_00001327</name>
</gene>
<feature type="domain" description="Thiolase N-terminal" evidence="4">
    <location>
        <begin position="24"/>
        <end position="155"/>
    </location>
</feature>
<evidence type="ECO:0000256" key="3">
    <source>
        <dbReference type="ARBA" id="ARBA00023098"/>
    </source>
</evidence>
<dbReference type="InterPro" id="IPR020616">
    <property type="entry name" value="Thiolase_N"/>
</dbReference>
<dbReference type="PROSITE" id="PS00098">
    <property type="entry name" value="THIOLASE_1"/>
    <property type="match status" value="1"/>
</dbReference>
<keyword evidence="3" id="KW-0443">Lipid metabolism</keyword>
<dbReference type="GO" id="GO:0005777">
    <property type="term" value="C:peroxisome"/>
    <property type="evidence" value="ECO:0007669"/>
    <property type="project" value="TreeGrafter"/>
</dbReference>
<evidence type="ECO:0000259" key="4">
    <source>
        <dbReference type="Pfam" id="PF00108"/>
    </source>
</evidence>
<sequence length="196" mass="20788">MDASACLAGDSAAYQRTSLYGDDVVIVAAHRTALCKSKRGNFKDTYPDDLLAPVLRALIEKTNLDPSEVGDIVVGTVLAPGSQRASECRMSAFYAGFPETVAVRTVNRQCSSGLQAVADVAAAIKAGFYDIGIGAGLESMTTNPMAWEGSVNPAKIATEDEKTQLKLGTEAFHVDLIHSIHHISSIAVVDRRGHDP</sequence>
<dbReference type="InterPro" id="IPR050215">
    <property type="entry name" value="Thiolase-like_sf_Thiolase"/>
</dbReference>
<comment type="caution">
    <text evidence="5">The sequence shown here is derived from an EMBL/GenBank/DDBJ whole genome shotgun (WGS) entry which is preliminary data.</text>
</comment>
<accession>A0A8S9JA26</accession>
<dbReference type="GO" id="GO:0006635">
    <property type="term" value="P:fatty acid beta-oxidation"/>
    <property type="evidence" value="ECO:0007669"/>
    <property type="project" value="TreeGrafter"/>
</dbReference>
<dbReference type="InterPro" id="IPR016039">
    <property type="entry name" value="Thiolase-like"/>
</dbReference>
<dbReference type="Gene3D" id="3.40.47.10">
    <property type="match status" value="2"/>
</dbReference>
<evidence type="ECO:0000313" key="5">
    <source>
        <dbReference type="EMBL" id="KAF2578629.1"/>
    </source>
</evidence>
<dbReference type="Pfam" id="PF00108">
    <property type="entry name" value="Thiolase_N"/>
    <property type="match status" value="1"/>
</dbReference>
<evidence type="ECO:0000256" key="1">
    <source>
        <dbReference type="ARBA" id="ARBA00022679"/>
    </source>
</evidence>
<dbReference type="InterPro" id="IPR020615">
    <property type="entry name" value="Thiolase_acyl_enz_int_AS"/>
</dbReference>
<dbReference type="SUPFAM" id="SSF53901">
    <property type="entry name" value="Thiolase-like"/>
    <property type="match status" value="1"/>
</dbReference>